<dbReference type="AlphaFoldDB" id="A0A6A4HWH5"/>
<organism evidence="1 2">
    <name type="scientific">Gymnopus androsaceus JB14</name>
    <dbReference type="NCBI Taxonomy" id="1447944"/>
    <lineage>
        <taxon>Eukaryota</taxon>
        <taxon>Fungi</taxon>
        <taxon>Dikarya</taxon>
        <taxon>Basidiomycota</taxon>
        <taxon>Agaricomycotina</taxon>
        <taxon>Agaricomycetes</taxon>
        <taxon>Agaricomycetidae</taxon>
        <taxon>Agaricales</taxon>
        <taxon>Marasmiineae</taxon>
        <taxon>Omphalotaceae</taxon>
        <taxon>Gymnopus</taxon>
    </lineage>
</organism>
<dbReference type="Proteomes" id="UP000799118">
    <property type="component" value="Unassembled WGS sequence"/>
</dbReference>
<protein>
    <submittedName>
        <fullName evidence="1">Uncharacterized protein</fullName>
    </submittedName>
</protein>
<evidence type="ECO:0000313" key="1">
    <source>
        <dbReference type="EMBL" id="KAE9402233.1"/>
    </source>
</evidence>
<name>A0A6A4HWH5_9AGAR</name>
<sequence>MAFQDASKKFLYLWLFRKSASTIVEEASFARGHSPALVDLGLTQQIMLNFVDGLNLAMAASPPLRIVGASGPVVVRIAGQNLPGNSMQIDPQANNRTLLKSLSDLYLKAANINVFKPRGLVARICTTSAMLILLSKSSREPSDDAIKKVGRGALTVAQHMPITYLVRQAIKAREAKKLESTKEEALYQPLGQRRLALIEGRALPTLSAGGFPPQTTQSITQITSRCGVSLSGAMREEKKDGERRRAMARFEEAGVSNGNNFIDHSVGRGARTIARAERRRAQTGGQGRQLRLELPNGDEGALLETWAADRLLWVVIMPVEKDADIEDIIIAEDPANEECVDHSVWMGEMLFESEEMADGFK</sequence>
<evidence type="ECO:0000313" key="2">
    <source>
        <dbReference type="Proteomes" id="UP000799118"/>
    </source>
</evidence>
<dbReference type="OrthoDB" id="3068835at2759"/>
<proteinExistence type="predicted"/>
<dbReference type="PANTHER" id="PTHR38887:SF1">
    <property type="entry name" value="RAS MODIFICATION PROTEIN ERF4"/>
    <property type="match status" value="1"/>
</dbReference>
<reference evidence="1" key="1">
    <citation type="journal article" date="2019" name="Environ. Microbiol.">
        <title>Fungal ecological strategies reflected in gene transcription - a case study of two litter decomposers.</title>
        <authorList>
            <person name="Barbi F."/>
            <person name="Kohler A."/>
            <person name="Barry K."/>
            <person name="Baskaran P."/>
            <person name="Daum C."/>
            <person name="Fauchery L."/>
            <person name="Ihrmark K."/>
            <person name="Kuo A."/>
            <person name="LaButti K."/>
            <person name="Lipzen A."/>
            <person name="Morin E."/>
            <person name="Grigoriev I.V."/>
            <person name="Henrissat B."/>
            <person name="Lindahl B."/>
            <person name="Martin F."/>
        </authorList>
    </citation>
    <scope>NUCLEOTIDE SEQUENCE</scope>
    <source>
        <strain evidence="1">JB14</strain>
    </source>
</reference>
<accession>A0A6A4HWH5</accession>
<dbReference type="EMBL" id="ML769437">
    <property type="protein sequence ID" value="KAE9402233.1"/>
    <property type="molecule type" value="Genomic_DNA"/>
</dbReference>
<dbReference type="InterPro" id="IPR053221">
    <property type="entry name" value="Burnettramic_acid_biosynth"/>
</dbReference>
<gene>
    <name evidence="1" type="ORF">BT96DRAFT_1017793</name>
</gene>
<keyword evidence="2" id="KW-1185">Reference proteome</keyword>
<dbReference type="PANTHER" id="PTHR38887">
    <property type="entry name" value="CHROMOSOME 21, WHOLE GENOME SHOTGUN SEQUENCE"/>
    <property type="match status" value="1"/>
</dbReference>